<evidence type="ECO:0000259" key="9">
    <source>
        <dbReference type="Pfam" id="PF00365"/>
    </source>
</evidence>
<feature type="active site" description="Proton acceptor" evidence="8">
    <location>
        <position position="145"/>
    </location>
</feature>
<keyword evidence="4 8" id="KW-0479">Metal-binding</keyword>
<dbReference type="InterPro" id="IPR011404">
    <property type="entry name" value="PPi-PFK"/>
</dbReference>
<feature type="binding site" evidence="8">
    <location>
        <position position="248"/>
    </location>
    <ligand>
        <name>substrate</name>
    </ligand>
</feature>
<dbReference type="HAMAP" id="MF_01978">
    <property type="entry name" value="Phosphofructokinase_II_B2"/>
    <property type="match status" value="1"/>
</dbReference>
<comment type="subcellular location">
    <subcellularLocation>
        <location evidence="8">Cytoplasm</location>
    </subcellularLocation>
</comment>
<dbReference type="GO" id="GO:0047334">
    <property type="term" value="F:diphosphate-fructose-6-phosphate 1-phosphotransferase activity"/>
    <property type="evidence" value="ECO:0007669"/>
    <property type="project" value="UniProtKB-EC"/>
</dbReference>
<evidence type="ECO:0000256" key="5">
    <source>
        <dbReference type="ARBA" id="ARBA00022777"/>
    </source>
</evidence>
<comment type="pathway">
    <text evidence="8">Carbohydrate degradation; glycolysis; D-glyceraldehyde 3-phosphate and glycerone phosphate from D-glucose: step 3/4.</text>
</comment>
<dbReference type="PRINTS" id="PR00476">
    <property type="entry name" value="PHFRCTKINASE"/>
</dbReference>
<comment type="cofactor">
    <cofactor evidence="1 8">
        <name>Mg(2+)</name>
        <dbReference type="ChEBI" id="CHEBI:18420"/>
    </cofactor>
</comment>
<dbReference type="OrthoDB" id="9802503at2"/>
<name>A0A1B3BCL1_9GAMM</name>
<keyword evidence="5 8" id="KW-0418">Kinase</keyword>
<evidence type="ECO:0000256" key="6">
    <source>
        <dbReference type="ARBA" id="ARBA00022842"/>
    </source>
</evidence>
<evidence type="ECO:0000313" key="10">
    <source>
        <dbReference type="EMBL" id="AOE50550.1"/>
    </source>
</evidence>
<evidence type="ECO:0000256" key="3">
    <source>
        <dbReference type="ARBA" id="ARBA00022679"/>
    </source>
</evidence>
<gene>
    <name evidence="8" type="primary">pfp</name>
    <name evidence="10" type="ORF">KS2013_1841</name>
</gene>
<comment type="catalytic activity">
    <reaction evidence="7 8">
        <text>beta-D-fructose 6-phosphate + diphosphate = beta-D-fructose 1,6-bisphosphate + phosphate + H(+)</text>
        <dbReference type="Rhea" id="RHEA:13613"/>
        <dbReference type="ChEBI" id="CHEBI:15378"/>
        <dbReference type="ChEBI" id="CHEBI:32966"/>
        <dbReference type="ChEBI" id="CHEBI:33019"/>
        <dbReference type="ChEBI" id="CHEBI:43474"/>
        <dbReference type="ChEBI" id="CHEBI:57634"/>
        <dbReference type="EC" id="2.7.1.90"/>
    </reaction>
</comment>
<dbReference type="NCBIfam" id="NF010675">
    <property type="entry name" value="PRK14072.1"/>
    <property type="match status" value="1"/>
</dbReference>
<feature type="binding site" evidence="8">
    <location>
        <begin position="298"/>
        <end position="301"/>
    </location>
    <ligand>
        <name>substrate</name>
    </ligand>
</feature>
<organism evidence="10 11">
    <name type="scientific">Kangiella sediminilitoris</name>
    <dbReference type="NCBI Taxonomy" id="1144748"/>
    <lineage>
        <taxon>Bacteria</taxon>
        <taxon>Pseudomonadati</taxon>
        <taxon>Pseudomonadota</taxon>
        <taxon>Gammaproteobacteria</taxon>
        <taxon>Kangiellales</taxon>
        <taxon>Kangiellaceae</taxon>
        <taxon>Kangiella</taxon>
    </lineage>
</organism>
<dbReference type="PIRSF" id="PIRSF036483">
    <property type="entry name" value="PFK_XF0274"/>
    <property type="match status" value="1"/>
</dbReference>
<keyword evidence="11" id="KW-1185">Reference proteome</keyword>
<dbReference type="AlphaFoldDB" id="A0A1B3BCL1"/>
<dbReference type="PANTHER" id="PTHR45770">
    <property type="entry name" value="ATP-DEPENDENT 6-PHOSPHOFRUCTOKINASE 1"/>
    <property type="match status" value="1"/>
</dbReference>
<evidence type="ECO:0000256" key="7">
    <source>
        <dbReference type="ARBA" id="ARBA00048072"/>
    </source>
</evidence>
<dbReference type="Pfam" id="PF00365">
    <property type="entry name" value="PFK"/>
    <property type="match status" value="1"/>
</dbReference>
<dbReference type="Gene3D" id="3.40.50.450">
    <property type="match status" value="1"/>
</dbReference>
<feature type="binding site" evidence="8">
    <location>
        <begin position="191"/>
        <end position="193"/>
    </location>
    <ligand>
        <name>substrate</name>
    </ligand>
</feature>
<dbReference type="KEGG" id="ksd:KS2013_1841"/>
<dbReference type="RefSeq" id="WP_068992916.1">
    <property type="nucleotide sequence ID" value="NZ_CP012418.1"/>
</dbReference>
<comment type="subunit">
    <text evidence="8">Homodimer.</text>
</comment>
<keyword evidence="8" id="KW-0324">Glycolysis</keyword>
<dbReference type="InterPro" id="IPR035966">
    <property type="entry name" value="PKF_sf"/>
</dbReference>
<dbReference type="GO" id="GO:0005737">
    <property type="term" value="C:cytoplasm"/>
    <property type="evidence" value="ECO:0007669"/>
    <property type="project" value="UniProtKB-SubCell"/>
</dbReference>
<dbReference type="PATRIC" id="fig|1144748.3.peg.1859"/>
<keyword evidence="8" id="KW-0963">Cytoplasm</keyword>
<reference evidence="11" key="1">
    <citation type="submission" date="2015-08" db="EMBL/GenBank/DDBJ databases">
        <authorList>
            <person name="Kim K.M."/>
        </authorList>
    </citation>
    <scope>NUCLEOTIDE SEQUENCE [LARGE SCALE GENOMIC DNA]</scope>
    <source>
        <strain evidence="11">KCTC 23892</strain>
    </source>
</reference>
<evidence type="ECO:0000313" key="11">
    <source>
        <dbReference type="Proteomes" id="UP000094147"/>
    </source>
</evidence>
<dbReference type="InterPro" id="IPR050929">
    <property type="entry name" value="PFKA"/>
</dbReference>
<evidence type="ECO:0000256" key="8">
    <source>
        <dbReference type="HAMAP-Rule" id="MF_01978"/>
    </source>
</evidence>
<evidence type="ECO:0000256" key="4">
    <source>
        <dbReference type="ARBA" id="ARBA00022723"/>
    </source>
</evidence>
<comment type="activity regulation">
    <text evidence="8">Non-allosteric.</text>
</comment>
<dbReference type="UniPathway" id="UPA00109">
    <property type="reaction ID" value="UER00182"/>
</dbReference>
<dbReference type="SUPFAM" id="SSF53784">
    <property type="entry name" value="Phosphofructokinase"/>
    <property type="match status" value="1"/>
</dbReference>
<dbReference type="InterPro" id="IPR000023">
    <property type="entry name" value="Phosphofructokinase_dom"/>
</dbReference>
<dbReference type="Proteomes" id="UP000094147">
    <property type="component" value="Chromosome"/>
</dbReference>
<dbReference type="InterPro" id="IPR022953">
    <property type="entry name" value="ATP_PFK"/>
</dbReference>
<keyword evidence="3 8" id="KW-0808">Transferase</keyword>
<proteinExistence type="inferred from homology"/>
<feature type="binding site" evidence="8">
    <location>
        <begin position="143"/>
        <end position="145"/>
    </location>
    <ligand>
        <name>substrate</name>
    </ligand>
</feature>
<dbReference type="EMBL" id="CP012418">
    <property type="protein sequence ID" value="AOE50550.1"/>
    <property type="molecule type" value="Genomic_DNA"/>
</dbReference>
<comment type="similarity">
    <text evidence="8">Belongs to the phosphofructokinase type A (PFKA) family. PPi-dependent PFK group II subfamily. Clade 'B2' sub-subfamily.</text>
</comment>
<dbReference type="GO" id="GO:0003872">
    <property type="term" value="F:6-phosphofructokinase activity"/>
    <property type="evidence" value="ECO:0007669"/>
    <property type="project" value="UniProtKB-UniRule"/>
</dbReference>
<evidence type="ECO:0000256" key="2">
    <source>
        <dbReference type="ARBA" id="ARBA00003138"/>
    </source>
</evidence>
<comment type="caution">
    <text evidence="8">Lacks conserved residue(s) required for the propagation of feature annotation.</text>
</comment>
<feature type="binding site" evidence="8">
    <location>
        <position position="15"/>
    </location>
    <ligand>
        <name>diphosphate</name>
        <dbReference type="ChEBI" id="CHEBI:33019"/>
    </ligand>
</feature>
<sequence length="421" mass="46322">MPKKKYNAFYAQSGGVTAVINATACGVIETARKSLNINKVYAGKNGIIGALREELIDTSKESKKDIAALKHTPSGAFGSCRHKLRSIEENKEEYERLIEVFKAHDIRYFFYNGGGDSQDTAHKVSQLSETMGFPITCIGIPKTVDNDLPITDNCPGFGSVAKYVAVSIREAAFDVKSMAETSTKVFVMEVMGRHAGWIAAAGGLACEKEGDAPHIILFPEIAFNKEKFLKKVERTVKKYGYCAIVVSEGTAYKDGTFLADAGTVDAFGHKQLGGVAPVVAGMIKDELGYKYHWAVSDYLQRAARHIASATDVEQAYAMGQAAVEFADAGKNAVMPTIVRKNTKSYRWTVGEAKLADVANVEKMMPRKYISRDGFGITEECRQYLQPLIEGEAYPPYKNGLPQYVELKNELVKKKLKTKFEI</sequence>
<dbReference type="STRING" id="1144748.KS2013_1841"/>
<feature type="site" description="Important for catalytic activity; stabilizes the transition state when the phosphoryl donor is PPi" evidence="8">
    <location>
        <position position="142"/>
    </location>
</feature>
<accession>A0A1B3BCL1</accession>
<evidence type="ECO:0000256" key="1">
    <source>
        <dbReference type="ARBA" id="ARBA00001946"/>
    </source>
</evidence>
<protein>
    <recommendedName>
        <fullName evidence="8">Pyrophosphate--fructose 6-phosphate 1-phosphotransferase</fullName>
        <ecNumber evidence="8">2.7.1.90</ecNumber>
    </recommendedName>
    <alternativeName>
        <fullName evidence="8">6-phosphofructokinase, pyrophosphate dependent</fullName>
    </alternativeName>
    <alternativeName>
        <fullName evidence="8">PPi-dependent phosphofructokinase</fullName>
        <shortName evidence="8">PPi-PFK</shortName>
    </alternativeName>
    <alternativeName>
        <fullName evidence="8">Pyrophosphate-dependent 6-phosphofructose-1-kinase</fullName>
    </alternativeName>
</protein>
<dbReference type="EC" id="2.7.1.90" evidence="8"/>
<feature type="site" description="Important for catalytic activity and substrate specificity; stabilizes the transition state when the phosphoryl donor is PPi; prevents ATP from binding by mimicking the alpha-phosphate group of ATP" evidence="8">
    <location>
        <position position="116"/>
    </location>
</feature>
<feature type="domain" description="Phosphofructokinase" evidence="9">
    <location>
        <begin position="11"/>
        <end position="325"/>
    </location>
</feature>
<dbReference type="Gene3D" id="3.40.50.460">
    <property type="entry name" value="Phosphofructokinase domain"/>
    <property type="match status" value="1"/>
</dbReference>
<dbReference type="GO" id="GO:0006002">
    <property type="term" value="P:fructose 6-phosphate metabolic process"/>
    <property type="evidence" value="ECO:0007669"/>
    <property type="project" value="InterPro"/>
</dbReference>
<comment type="function">
    <text evidence="2 8">Catalyzes the phosphorylation of D-fructose 6-phosphate, the first committing step of glycolysis. Uses inorganic phosphate (PPi) as phosphoryl donor instead of ATP like common ATP-dependent phosphofructokinases (ATP-PFKs), which renders the reaction reversible, and can thus function both in glycolysis and gluconeogenesis. Consistently, PPi-PFK can replace the enzymes of both the forward (ATP-PFK) and reverse (fructose-bisphosphatase (FBPase)) reactions.</text>
</comment>
<keyword evidence="6 8" id="KW-0460">Magnesium</keyword>
<dbReference type="GO" id="GO:0046872">
    <property type="term" value="F:metal ion binding"/>
    <property type="evidence" value="ECO:0007669"/>
    <property type="project" value="UniProtKB-KW"/>
</dbReference>